<dbReference type="SUPFAM" id="SSF56300">
    <property type="entry name" value="Metallo-dependent phosphatases"/>
    <property type="match status" value="1"/>
</dbReference>
<protein>
    <submittedName>
        <fullName evidence="2">Phosphoesterase</fullName>
    </submittedName>
</protein>
<evidence type="ECO:0000313" key="2">
    <source>
        <dbReference type="EMBL" id="AJC72500.1"/>
    </source>
</evidence>
<dbReference type="STRING" id="1432656.X802_10310"/>
<dbReference type="Pfam" id="PF00149">
    <property type="entry name" value="Metallophos"/>
    <property type="match status" value="1"/>
</dbReference>
<name>A0A0X1KMN6_9EURY</name>
<reference evidence="2 3" key="1">
    <citation type="submission" date="2014-01" db="EMBL/GenBank/DDBJ databases">
        <title>Genome sequencing of Thermococcus guaymasensis.</title>
        <authorList>
            <person name="Zhang X."/>
            <person name="Alvare G."/>
            <person name="Fristensky B."/>
            <person name="Chen L."/>
            <person name="Suen T."/>
            <person name="Chen Q."/>
            <person name="Ma K."/>
        </authorList>
    </citation>
    <scope>NUCLEOTIDE SEQUENCE [LARGE SCALE GENOMIC DNA]</scope>
    <source>
        <strain evidence="2 3">DSM 11113</strain>
    </source>
</reference>
<dbReference type="PANTHER" id="PTHR43143:SF1">
    <property type="entry name" value="SERINE_THREONINE-PROTEIN PHOSPHATASE CPPED1"/>
    <property type="match status" value="1"/>
</dbReference>
<dbReference type="PANTHER" id="PTHR43143">
    <property type="entry name" value="METALLOPHOSPHOESTERASE, CALCINEURIN SUPERFAMILY"/>
    <property type="match status" value="1"/>
</dbReference>
<proteinExistence type="predicted"/>
<gene>
    <name evidence="2" type="ORF">X802_10310</name>
</gene>
<dbReference type="InterPro" id="IPR027552">
    <property type="entry name" value="CGP_CTERM"/>
</dbReference>
<organism evidence="2 3">
    <name type="scientific">Thermococcus guaymasensis DSM 11113</name>
    <dbReference type="NCBI Taxonomy" id="1432656"/>
    <lineage>
        <taxon>Archaea</taxon>
        <taxon>Methanobacteriati</taxon>
        <taxon>Methanobacteriota</taxon>
        <taxon>Thermococci</taxon>
        <taxon>Thermococcales</taxon>
        <taxon>Thermococcaceae</taxon>
        <taxon>Thermococcus</taxon>
    </lineage>
</organism>
<keyword evidence="3" id="KW-1185">Reference proteome</keyword>
<accession>A0A0X1KMN6</accession>
<dbReference type="GO" id="GO:0016787">
    <property type="term" value="F:hydrolase activity"/>
    <property type="evidence" value="ECO:0007669"/>
    <property type="project" value="InterPro"/>
</dbReference>
<dbReference type="NCBIfam" id="TIGR04288">
    <property type="entry name" value="CGP_CTERM"/>
    <property type="match status" value="1"/>
</dbReference>
<evidence type="ECO:0000313" key="3">
    <source>
        <dbReference type="Proteomes" id="UP000062043"/>
    </source>
</evidence>
<dbReference type="AlphaFoldDB" id="A0A0X1KMN6"/>
<feature type="domain" description="Calcineurin-like phosphoesterase" evidence="1">
    <location>
        <begin position="137"/>
        <end position="366"/>
    </location>
</feature>
<dbReference type="Gene3D" id="3.60.21.10">
    <property type="match status" value="1"/>
</dbReference>
<dbReference type="EMBL" id="CP007140">
    <property type="protein sequence ID" value="AJC72500.1"/>
    <property type="molecule type" value="Genomic_DNA"/>
</dbReference>
<sequence>MMARRLLALLIAFATAVSVLGGVPALAQEYSTTYSEFLYQPAPVVPAFAVPGGNFTLYMKGNDLDVKGIEAVSILHGPYQLPILSATTPAGNDLSTVVVGVPDDIAPDDYFLLIKTGKGTLVLPNGLKVFKEWPKTLKIAWVSDTHVTTGAKVGYVCEDYFQSDIYRLEEMCSNPIPLHSVVATYSAYQYWAMNDATILVNTGDEVDTSGDATAYNIIYDITRLTSASGLPIVGIKGNHDDPPTIYTQVIGPRYFYVTIGKFLIIGLDTGGDQGYPTMDQIEWMEKVLEEHKGYIPIVLYHHPYFFNPGWNYLGGVIENLDPSTDWDELKTLLRYSWASEEEVAKRFLEDVVKYNIPLTMSGHIHHDMYWLYTDKNGNRHYFLTLTATGAPDKEPNPPANPSHSPTWYGSNLVIIDENGNVEMPYVSVKIEGNKVKSDFMSVPVPQRFMIFRHETDFGTALKFFNDLDHSVTGPIAVQIPANAEVDPDATNVTYKVIASREIADQYYMLLNVTIPQGVSQLVIDTGKDTEKPAVQIAYLQPSHLKPNSNFVVYFTAQDNLGIRDLYAVIYDSNGNPVKYGKVDRFPAEPSSGKPGDTFYVVQLPGLESGKYRLEIVAEDFYGNKAIITKELDIATSKSPTATSTAGEESGICGPAAVVALAVVPLLLRRRR</sequence>
<dbReference type="Proteomes" id="UP000062043">
    <property type="component" value="Chromosome"/>
</dbReference>
<dbReference type="PATRIC" id="fig|1432656.3.peg.2016"/>
<dbReference type="KEGG" id="tgy:X802_10310"/>
<dbReference type="InterPro" id="IPR029052">
    <property type="entry name" value="Metallo-depent_PP-like"/>
</dbReference>
<dbReference type="InterPro" id="IPR051918">
    <property type="entry name" value="STPP_CPPED1"/>
</dbReference>
<evidence type="ECO:0000259" key="1">
    <source>
        <dbReference type="Pfam" id="PF00149"/>
    </source>
</evidence>
<dbReference type="InterPro" id="IPR004843">
    <property type="entry name" value="Calcineurin-like_PHP"/>
</dbReference>